<dbReference type="RefSeq" id="WP_203844169.1">
    <property type="nucleotide sequence ID" value="NZ_BAAAVW010000074.1"/>
</dbReference>
<accession>A0A919PGQ9</accession>
<dbReference type="Proteomes" id="UP000660611">
    <property type="component" value="Unassembled WGS sequence"/>
</dbReference>
<sequence length="48" mass="4878">MSAQAVLYIIAIILLAVAALPVPSRGFNLAILGAAVALLAYAWPIVSA</sequence>
<feature type="transmembrane region" description="Helical" evidence="1">
    <location>
        <begin position="29"/>
        <end position="46"/>
    </location>
</feature>
<dbReference type="EMBL" id="BONQ01000010">
    <property type="protein sequence ID" value="GIG42275.1"/>
    <property type="molecule type" value="Genomic_DNA"/>
</dbReference>
<organism evidence="2 3">
    <name type="scientific">Dactylosporangium siamense</name>
    <dbReference type="NCBI Taxonomy" id="685454"/>
    <lineage>
        <taxon>Bacteria</taxon>
        <taxon>Bacillati</taxon>
        <taxon>Actinomycetota</taxon>
        <taxon>Actinomycetes</taxon>
        <taxon>Micromonosporales</taxon>
        <taxon>Micromonosporaceae</taxon>
        <taxon>Dactylosporangium</taxon>
    </lineage>
</organism>
<keyword evidence="3" id="KW-1185">Reference proteome</keyword>
<comment type="caution">
    <text evidence="2">The sequence shown here is derived from an EMBL/GenBank/DDBJ whole genome shotgun (WGS) entry which is preliminary data.</text>
</comment>
<keyword evidence="1" id="KW-0472">Membrane</keyword>
<dbReference type="AlphaFoldDB" id="A0A919PGQ9"/>
<proteinExistence type="predicted"/>
<evidence type="ECO:0000313" key="2">
    <source>
        <dbReference type="EMBL" id="GIG42275.1"/>
    </source>
</evidence>
<evidence type="ECO:0000256" key="1">
    <source>
        <dbReference type="SAM" id="Phobius"/>
    </source>
</evidence>
<reference evidence="2" key="1">
    <citation type="submission" date="2021-01" db="EMBL/GenBank/DDBJ databases">
        <title>Whole genome shotgun sequence of Dactylosporangium siamense NBRC 106093.</title>
        <authorList>
            <person name="Komaki H."/>
            <person name="Tamura T."/>
        </authorList>
    </citation>
    <scope>NUCLEOTIDE SEQUENCE</scope>
    <source>
        <strain evidence="2">NBRC 106093</strain>
    </source>
</reference>
<keyword evidence="1" id="KW-1133">Transmembrane helix</keyword>
<keyword evidence="1" id="KW-0812">Transmembrane</keyword>
<gene>
    <name evidence="2" type="ORF">Dsi01nite_003160</name>
</gene>
<protein>
    <submittedName>
        <fullName evidence="2">Uncharacterized protein</fullName>
    </submittedName>
</protein>
<evidence type="ECO:0000313" key="3">
    <source>
        <dbReference type="Proteomes" id="UP000660611"/>
    </source>
</evidence>
<name>A0A919PGQ9_9ACTN</name>